<keyword evidence="1" id="KW-0378">Hydrolase</keyword>
<keyword evidence="2" id="KW-0442">Lipid degradation</keyword>
<dbReference type="Pfam" id="PF13091">
    <property type="entry name" value="PLDc_2"/>
    <property type="match status" value="1"/>
</dbReference>
<evidence type="ECO:0000256" key="1">
    <source>
        <dbReference type="ARBA" id="ARBA00022801"/>
    </source>
</evidence>
<evidence type="ECO:0000256" key="3">
    <source>
        <dbReference type="ARBA" id="ARBA00023098"/>
    </source>
</evidence>
<dbReference type="PANTHER" id="PTHR43856:SF1">
    <property type="entry name" value="MITOCHONDRIAL CARDIOLIPIN HYDROLASE"/>
    <property type="match status" value="1"/>
</dbReference>
<evidence type="ECO:0000313" key="9">
    <source>
        <dbReference type="Proteomes" id="UP000037510"/>
    </source>
</evidence>
<dbReference type="GO" id="GO:0016042">
    <property type="term" value="P:lipid catabolic process"/>
    <property type="evidence" value="ECO:0007669"/>
    <property type="project" value="UniProtKB-KW"/>
</dbReference>
<dbReference type="Proteomes" id="UP000037510">
    <property type="component" value="Unassembled WGS sequence"/>
</dbReference>
<dbReference type="GO" id="GO:0005739">
    <property type="term" value="C:mitochondrion"/>
    <property type="evidence" value="ECO:0007669"/>
    <property type="project" value="TreeGrafter"/>
</dbReference>
<dbReference type="SUPFAM" id="SSF56024">
    <property type="entry name" value="Phospholipase D/nuclease"/>
    <property type="match status" value="1"/>
</dbReference>
<evidence type="ECO:0000256" key="4">
    <source>
        <dbReference type="ARBA" id="ARBA00038012"/>
    </source>
</evidence>
<reference evidence="8 9" key="1">
    <citation type="journal article" date="2015" name="Genome Biol. Evol.">
        <title>The genome of winter moth (Operophtera brumata) provides a genomic perspective on sexual dimorphism and phenology.</title>
        <authorList>
            <person name="Derks M.F."/>
            <person name="Smit S."/>
            <person name="Salis L."/>
            <person name="Schijlen E."/>
            <person name="Bossers A."/>
            <person name="Mateman C."/>
            <person name="Pijl A.S."/>
            <person name="de Ridder D."/>
            <person name="Groenen M.A."/>
            <person name="Visser M.E."/>
            <person name="Megens H.J."/>
        </authorList>
    </citation>
    <scope>NUCLEOTIDE SEQUENCE [LARGE SCALE GENOMIC DNA]</scope>
    <source>
        <strain evidence="8">WM2013NL</strain>
        <tissue evidence="8">Head and thorax</tissue>
    </source>
</reference>
<evidence type="ECO:0000256" key="5">
    <source>
        <dbReference type="ARBA" id="ARBA00040549"/>
    </source>
</evidence>
<protein>
    <recommendedName>
        <fullName evidence="5">Mitochondrial cardiolipin hydrolase</fullName>
    </recommendedName>
    <alternativeName>
        <fullName evidence="6">Mitochondrial phospholipase</fullName>
    </alternativeName>
</protein>
<dbReference type="InterPro" id="IPR051406">
    <property type="entry name" value="PLD_domain"/>
</dbReference>
<gene>
    <name evidence="8" type="ORF">OBRU01_23328</name>
</gene>
<dbReference type="STRING" id="104452.A0A0L7KPJ2"/>
<dbReference type="InterPro" id="IPR025202">
    <property type="entry name" value="PLD-like_dom"/>
</dbReference>
<feature type="domain" description="Phospholipase D-like" evidence="7">
    <location>
        <begin position="57"/>
        <end position="179"/>
    </location>
</feature>
<dbReference type="PANTHER" id="PTHR43856">
    <property type="entry name" value="CARDIOLIPIN HYDROLASE"/>
    <property type="match status" value="1"/>
</dbReference>
<keyword evidence="3" id="KW-0443">Lipid metabolism</keyword>
<evidence type="ECO:0000259" key="7">
    <source>
        <dbReference type="Pfam" id="PF13091"/>
    </source>
</evidence>
<sequence>MRLNPRVMSSAAAIALTCAVTAAAYFYKSRNTSMNEVMVFCKLQFNAHNCFDKLMSYVEAAKKSVNVCMPGIQNPAIQGRLVKILMEKKVKVRIIIDRTGYNDSNDFFIKELIDAGAEIKCNANQNKLQHKFCLVDEKVLMTGTLNWGNDRSSDHWNYVYITNKSQLVDPVKNEFKQMWNECVDINSCDFGETSTEESGEETDTCDVTVVDAIKNPEPELFRETVSTPEVYIN</sequence>
<name>A0A0L7KPJ2_OPEBR</name>
<dbReference type="GO" id="GO:0016891">
    <property type="term" value="F:RNA endonuclease activity producing 5'-phosphomonoesters, hydrolytic mechanism"/>
    <property type="evidence" value="ECO:0007669"/>
    <property type="project" value="TreeGrafter"/>
</dbReference>
<keyword evidence="9" id="KW-1185">Reference proteome</keyword>
<comment type="similarity">
    <text evidence="4">Belongs to the phospholipase D family. MitoPLD/Zucchini subfamily.</text>
</comment>
<evidence type="ECO:0000256" key="6">
    <source>
        <dbReference type="ARBA" id="ARBA00043167"/>
    </source>
</evidence>
<evidence type="ECO:0000256" key="2">
    <source>
        <dbReference type="ARBA" id="ARBA00022963"/>
    </source>
</evidence>
<proteinExistence type="inferred from homology"/>
<dbReference type="EMBL" id="JTDY01007674">
    <property type="protein sequence ID" value="KOB65035.1"/>
    <property type="molecule type" value="Genomic_DNA"/>
</dbReference>
<dbReference type="AlphaFoldDB" id="A0A0L7KPJ2"/>
<comment type="caution">
    <text evidence="8">The sequence shown here is derived from an EMBL/GenBank/DDBJ whole genome shotgun (WGS) entry which is preliminary data.</text>
</comment>
<organism evidence="8 9">
    <name type="scientific">Operophtera brumata</name>
    <name type="common">Winter moth</name>
    <name type="synonym">Phalaena brumata</name>
    <dbReference type="NCBI Taxonomy" id="104452"/>
    <lineage>
        <taxon>Eukaryota</taxon>
        <taxon>Metazoa</taxon>
        <taxon>Ecdysozoa</taxon>
        <taxon>Arthropoda</taxon>
        <taxon>Hexapoda</taxon>
        <taxon>Insecta</taxon>
        <taxon>Pterygota</taxon>
        <taxon>Neoptera</taxon>
        <taxon>Endopterygota</taxon>
        <taxon>Lepidoptera</taxon>
        <taxon>Glossata</taxon>
        <taxon>Ditrysia</taxon>
        <taxon>Geometroidea</taxon>
        <taxon>Geometridae</taxon>
        <taxon>Larentiinae</taxon>
        <taxon>Operophtera</taxon>
    </lineage>
</organism>
<accession>A0A0L7KPJ2</accession>
<evidence type="ECO:0000313" key="8">
    <source>
        <dbReference type="EMBL" id="KOB65035.1"/>
    </source>
</evidence>
<dbReference type="Gene3D" id="3.30.870.10">
    <property type="entry name" value="Endonuclease Chain A"/>
    <property type="match status" value="1"/>
</dbReference>
<dbReference type="GO" id="GO:0034587">
    <property type="term" value="P:piRNA processing"/>
    <property type="evidence" value="ECO:0007669"/>
    <property type="project" value="TreeGrafter"/>
</dbReference>